<reference evidence="1 2" key="1">
    <citation type="journal article" date="2020" name="Phytopathology">
        <title>Genome Sequence Resources of Colletotrichum truncatum, C. plurivorum, C. musicola, and C. sojae: Four Species Pathogenic to Soybean (Glycine max).</title>
        <authorList>
            <person name="Rogerio F."/>
            <person name="Boufleur T.R."/>
            <person name="Ciampi-Guillardi M."/>
            <person name="Sukno S.A."/>
            <person name="Thon M.R."/>
            <person name="Massola Junior N.S."/>
            <person name="Baroncelli R."/>
        </authorList>
    </citation>
    <scope>NUCLEOTIDE SEQUENCE [LARGE SCALE GENOMIC DNA]</scope>
    <source>
        <strain evidence="1 2">CMES1059</strain>
    </source>
</reference>
<comment type="caution">
    <text evidence="1">The sequence shown here is derived from an EMBL/GenBank/DDBJ whole genome shotgun (WGS) entry which is preliminary data.</text>
</comment>
<dbReference type="Proteomes" id="UP000805649">
    <property type="component" value="Unassembled WGS sequence"/>
</dbReference>
<accession>A0ACC3YKU8</accession>
<evidence type="ECO:0000313" key="2">
    <source>
        <dbReference type="Proteomes" id="UP000805649"/>
    </source>
</evidence>
<evidence type="ECO:0000313" key="1">
    <source>
        <dbReference type="EMBL" id="KAL0931817.1"/>
    </source>
</evidence>
<keyword evidence="2" id="KW-1185">Reference proteome</keyword>
<name>A0ACC3YKU8_COLTU</name>
<gene>
    <name evidence="1" type="ORF">CTRU02_212770</name>
</gene>
<dbReference type="EMBL" id="VUJX02000009">
    <property type="protein sequence ID" value="KAL0931817.1"/>
    <property type="molecule type" value="Genomic_DNA"/>
</dbReference>
<proteinExistence type="predicted"/>
<organism evidence="1 2">
    <name type="scientific">Colletotrichum truncatum</name>
    <name type="common">Anthracnose fungus</name>
    <name type="synonym">Colletotrichum capsici</name>
    <dbReference type="NCBI Taxonomy" id="5467"/>
    <lineage>
        <taxon>Eukaryota</taxon>
        <taxon>Fungi</taxon>
        <taxon>Dikarya</taxon>
        <taxon>Ascomycota</taxon>
        <taxon>Pezizomycotina</taxon>
        <taxon>Sordariomycetes</taxon>
        <taxon>Hypocreomycetidae</taxon>
        <taxon>Glomerellales</taxon>
        <taxon>Glomerellaceae</taxon>
        <taxon>Colletotrichum</taxon>
        <taxon>Colletotrichum truncatum species complex</taxon>
    </lineage>
</organism>
<sequence length="137" mass="15109">MKLSLSSPLALSLLALAALSSAADAPKPYVRCNVWKKGIPFTQHFVLPLWLRYSVEAHDIPEGEDVPALCNKLWKELKQFAGSCVVNIDRPHCKANGPTKLQWDFSVGLGCNTGMVQAAWWDAVKDRMGLIKCVDVT</sequence>
<protein>
    <submittedName>
        <fullName evidence="1">Uncharacterized protein</fullName>
    </submittedName>
</protein>